<dbReference type="RefSeq" id="WP_217698184.1">
    <property type="nucleotide sequence ID" value="NZ_FVZE01000001.1"/>
</dbReference>
<dbReference type="STRING" id="428990.SAMN06295987_10163"/>
<reference evidence="3" key="1">
    <citation type="submission" date="2017-02" db="EMBL/GenBank/DDBJ databases">
        <authorList>
            <person name="Varghese N."/>
            <person name="Submissions S."/>
        </authorList>
    </citation>
    <scope>NUCLEOTIDE SEQUENCE [LARGE SCALE GENOMIC DNA]</scope>
    <source>
        <strain evidence="3">SM117</strain>
    </source>
</reference>
<dbReference type="InterPro" id="IPR006311">
    <property type="entry name" value="TAT_signal"/>
</dbReference>
<evidence type="ECO:0000313" key="3">
    <source>
        <dbReference type="Proteomes" id="UP000190989"/>
    </source>
</evidence>
<proteinExistence type="predicted"/>
<dbReference type="Pfam" id="PF13810">
    <property type="entry name" value="DUF4185"/>
    <property type="match status" value="1"/>
</dbReference>
<dbReference type="EMBL" id="FVZE01000001">
    <property type="protein sequence ID" value="SLJ86076.1"/>
    <property type="molecule type" value="Genomic_DNA"/>
</dbReference>
<protein>
    <recommendedName>
        <fullName evidence="1">DUF4185 domain-containing protein</fullName>
    </recommendedName>
</protein>
<dbReference type="InterPro" id="IPR025442">
    <property type="entry name" value="DUF4185"/>
</dbReference>
<dbReference type="AlphaFoldDB" id="A0A1U6GRE3"/>
<gene>
    <name evidence="2" type="ORF">SAMN06295987_10163</name>
</gene>
<name>A0A1U6GRE3_9SPHN</name>
<dbReference type="Proteomes" id="UP000190989">
    <property type="component" value="Unassembled WGS sequence"/>
</dbReference>
<evidence type="ECO:0000259" key="1">
    <source>
        <dbReference type="Pfam" id="PF13810"/>
    </source>
</evidence>
<dbReference type="PROSITE" id="PS51318">
    <property type="entry name" value="TAT"/>
    <property type="match status" value="1"/>
</dbReference>
<evidence type="ECO:0000313" key="2">
    <source>
        <dbReference type="EMBL" id="SLJ86076.1"/>
    </source>
</evidence>
<feature type="domain" description="DUF4185" evidence="1">
    <location>
        <begin position="128"/>
        <end position="278"/>
    </location>
</feature>
<accession>A0A1U6GRE3</accession>
<keyword evidence="3" id="KW-1185">Reference proteome</keyword>
<sequence>MNPRRDFLRHSLALGLATSIGGPLVSPLSAAAPRRGAAAVNGAVPVDGTVTRLGGQGDGYKMTVAADGRQIVVVNDGPGWAPPPATFFSTRLWTAEGPPSEVRFAQLDGYPFVDRAAHPENAPHYYGNGVIAIGQNLYQFLATLDAAEDRPRRWTGAKLIHSSDGGATWQNLDGSRPVVWEDWNEQSRTRFPFFNEPDGCFSLLAFLQQGRAYGANRDGYVYVYGLNGSVDGLMNQLMLFRVPKERLLDRSAYRFFAGRAGSGRARWSADITDRRPVHTFPRGWVNYTNLFPGDLVVESWLPSVVWNEPLGLYMMSSAGIGCAPDGTEFGKPSYLGLWVSDNPWGPWRQIHEDTAWTPGGDPKARAYSPQIAPGWISADGKSFWLVWPDLAGIREFGRDEELVDAEMSKARDASERTTIEAAILRRYLPGFAMNAQRFDIRTD</sequence>
<organism evidence="2 3">
    <name type="scientific">Novosphingobium mathurense</name>
    <dbReference type="NCBI Taxonomy" id="428990"/>
    <lineage>
        <taxon>Bacteria</taxon>
        <taxon>Pseudomonadati</taxon>
        <taxon>Pseudomonadota</taxon>
        <taxon>Alphaproteobacteria</taxon>
        <taxon>Sphingomonadales</taxon>
        <taxon>Sphingomonadaceae</taxon>
        <taxon>Novosphingobium</taxon>
    </lineage>
</organism>